<dbReference type="InterPro" id="IPR040442">
    <property type="entry name" value="Pyrv_kinase-like_dom_sf"/>
</dbReference>
<dbReference type="OrthoDB" id="1923844at2759"/>
<evidence type="ECO:0000313" key="2">
    <source>
        <dbReference type="Proteomes" id="UP000030745"/>
    </source>
</evidence>
<dbReference type="AlphaFoldDB" id="A0A067BH13"/>
<dbReference type="GO" id="GO:0003824">
    <property type="term" value="F:catalytic activity"/>
    <property type="evidence" value="ECO:0007669"/>
    <property type="project" value="InterPro"/>
</dbReference>
<dbReference type="KEGG" id="spar:SPRG_17126"/>
<evidence type="ECO:0008006" key="3">
    <source>
        <dbReference type="Google" id="ProtNLM"/>
    </source>
</evidence>
<keyword evidence="2" id="KW-1185">Reference proteome</keyword>
<dbReference type="Gene3D" id="3.20.20.60">
    <property type="entry name" value="Phosphoenolpyruvate-binding domains"/>
    <property type="match status" value="1"/>
</dbReference>
<dbReference type="PANTHER" id="PTHR42905">
    <property type="entry name" value="PHOSPHOENOLPYRUVATE CARBOXYLASE"/>
    <property type="match status" value="1"/>
</dbReference>
<proteinExistence type="predicted"/>
<organism evidence="1 2">
    <name type="scientific">Saprolegnia parasitica (strain CBS 223.65)</name>
    <dbReference type="NCBI Taxonomy" id="695850"/>
    <lineage>
        <taxon>Eukaryota</taxon>
        <taxon>Sar</taxon>
        <taxon>Stramenopiles</taxon>
        <taxon>Oomycota</taxon>
        <taxon>Saprolegniomycetes</taxon>
        <taxon>Saprolegniales</taxon>
        <taxon>Saprolegniaceae</taxon>
        <taxon>Saprolegnia</taxon>
    </lineage>
</organism>
<dbReference type="SUPFAM" id="SSF51621">
    <property type="entry name" value="Phosphoenolpyruvate/pyruvate domain"/>
    <property type="match status" value="1"/>
</dbReference>
<accession>A0A067BH13</accession>
<evidence type="ECO:0000313" key="1">
    <source>
        <dbReference type="EMBL" id="KDO17458.1"/>
    </source>
</evidence>
<gene>
    <name evidence="1" type="ORF">SPRG_17126</name>
</gene>
<dbReference type="VEuPathDB" id="FungiDB:SPRG_17126"/>
<dbReference type="OMA" id="YIAMEEM"/>
<name>A0A067BH13_SAPPC</name>
<dbReference type="EMBL" id="KK583657">
    <property type="protein sequence ID" value="KDO17458.1"/>
    <property type="molecule type" value="Genomic_DNA"/>
</dbReference>
<dbReference type="Proteomes" id="UP000030745">
    <property type="component" value="Unassembled WGS sequence"/>
</dbReference>
<reference evidence="1 2" key="1">
    <citation type="journal article" date="2013" name="PLoS Genet.">
        <title>Distinctive expansion of potential virulence genes in the genome of the oomycete fish pathogen Saprolegnia parasitica.</title>
        <authorList>
            <person name="Jiang R.H."/>
            <person name="de Bruijn I."/>
            <person name="Haas B.J."/>
            <person name="Belmonte R."/>
            <person name="Lobach L."/>
            <person name="Christie J."/>
            <person name="van den Ackerveken G."/>
            <person name="Bottin A."/>
            <person name="Bulone V."/>
            <person name="Diaz-Moreno S.M."/>
            <person name="Dumas B."/>
            <person name="Fan L."/>
            <person name="Gaulin E."/>
            <person name="Govers F."/>
            <person name="Grenville-Briggs L.J."/>
            <person name="Horner N.R."/>
            <person name="Levin J.Z."/>
            <person name="Mammella M."/>
            <person name="Meijer H.J."/>
            <person name="Morris P."/>
            <person name="Nusbaum C."/>
            <person name="Oome S."/>
            <person name="Phillips A.J."/>
            <person name="van Rooyen D."/>
            <person name="Rzeszutek E."/>
            <person name="Saraiva M."/>
            <person name="Secombes C.J."/>
            <person name="Seidl M.F."/>
            <person name="Snel B."/>
            <person name="Stassen J.H."/>
            <person name="Sykes S."/>
            <person name="Tripathy S."/>
            <person name="van den Berg H."/>
            <person name="Vega-Arreguin J.C."/>
            <person name="Wawra S."/>
            <person name="Young S.K."/>
            <person name="Zeng Q."/>
            <person name="Dieguez-Uribeondo J."/>
            <person name="Russ C."/>
            <person name="Tyler B.M."/>
            <person name="van West P."/>
        </authorList>
    </citation>
    <scope>NUCLEOTIDE SEQUENCE [LARGE SCALE GENOMIC DNA]</scope>
    <source>
        <strain evidence="1 2">CBS 223.65</strain>
    </source>
</reference>
<dbReference type="STRING" id="695850.A0A067BH13"/>
<dbReference type="CDD" id="cd00377">
    <property type="entry name" value="ICL_PEPM"/>
    <property type="match status" value="1"/>
</dbReference>
<sequence length="293" mass="32297">MPADATELRRLLSREDTPVVLPCCYDGLSARLVERAGFECTFMTGFGVSAVHGFPDTQLISYEEMVASARRICASLSSIPCIGDADTGYGNAINVKRTVRGYIQAGMAGIMLEDQVMPKRCGHTKGKQVVSRDEAFTRIRAAVDARRESGRDIVLVARTDARGTHSLDEAIARCIEFHRLGADVTFLEAPQSVDEMKRICREVPGWRMANMLEHGVTPIRPAAELKAMGFHLVAYPLTILGASIQAMNSALAHLRTHGHTPVETLPTFNQIKADVGFDEYYVEEDKYRFESAS</sequence>
<dbReference type="PANTHER" id="PTHR42905:SF2">
    <property type="entry name" value="PHOSPHOENOLPYRUVATE CARBOXYLASE FAMILY PROTEIN"/>
    <property type="match status" value="1"/>
</dbReference>
<protein>
    <recommendedName>
        <fullName evidence="3">Carboxyvinyl-carboxyphosphonate phosphorylmutase</fullName>
    </recommendedName>
</protein>
<dbReference type="GeneID" id="24138686"/>
<dbReference type="InterPro" id="IPR039556">
    <property type="entry name" value="ICL/PEPM"/>
</dbReference>
<dbReference type="RefSeq" id="XP_012211834.1">
    <property type="nucleotide sequence ID" value="XM_012356444.1"/>
</dbReference>
<dbReference type="InterPro" id="IPR015813">
    <property type="entry name" value="Pyrv/PenolPyrv_kinase-like_dom"/>
</dbReference>
<dbReference type="Pfam" id="PF13714">
    <property type="entry name" value="PEP_mutase"/>
    <property type="match status" value="1"/>
</dbReference>